<reference evidence="3 4" key="1">
    <citation type="submission" date="2018-09" db="EMBL/GenBank/DDBJ databases">
        <title>Genomic investigation of the strawberry pathogen Phytophthora fragariae indicates pathogenicity is determined by transcriptional variation in three key races.</title>
        <authorList>
            <person name="Adams T.M."/>
            <person name="Armitage A.D."/>
            <person name="Sobczyk M.K."/>
            <person name="Bates H.J."/>
            <person name="Dunwell J.M."/>
            <person name="Nellist C.F."/>
            <person name="Harrison R.J."/>
        </authorList>
    </citation>
    <scope>NUCLEOTIDE SEQUENCE [LARGE SCALE GENOMIC DNA]</scope>
    <source>
        <strain evidence="3 4">SCRP249</strain>
    </source>
</reference>
<keyword evidence="2" id="KW-0732">Signal</keyword>
<feature type="region of interest" description="Disordered" evidence="1">
    <location>
        <begin position="78"/>
        <end position="120"/>
    </location>
</feature>
<dbReference type="PROSITE" id="PS51257">
    <property type="entry name" value="PROKAR_LIPOPROTEIN"/>
    <property type="match status" value="1"/>
</dbReference>
<dbReference type="Proteomes" id="UP000429607">
    <property type="component" value="Unassembled WGS sequence"/>
</dbReference>
<protein>
    <recommendedName>
        <fullName evidence="5">RxLR effector protein</fullName>
    </recommendedName>
</protein>
<evidence type="ECO:0000313" key="3">
    <source>
        <dbReference type="EMBL" id="KAE8975337.1"/>
    </source>
</evidence>
<evidence type="ECO:0000313" key="4">
    <source>
        <dbReference type="Proteomes" id="UP000429607"/>
    </source>
</evidence>
<accession>A0A6A3I0R4</accession>
<gene>
    <name evidence="3" type="ORF">PR001_g25736</name>
</gene>
<dbReference type="AlphaFoldDB" id="A0A6A3I0R4"/>
<evidence type="ECO:0008006" key="5">
    <source>
        <dbReference type="Google" id="ProtNLM"/>
    </source>
</evidence>
<sequence length="155" mass="16130">MLLHRRTLCVRHALVSLVSFVLSAASASLALACHRAGKISTEPSPCSSAALLHQRSSSPPISVESLGTAHEAYPTAHGDSSAVISHSCGPQRPDDSNPATFPSPGAFFASPGSPSATSTRLLPSAASAHGSWRVLVTSGPRCCTTSLQHERSERY</sequence>
<comment type="caution">
    <text evidence="3">The sequence shown here is derived from an EMBL/GenBank/DDBJ whole genome shotgun (WGS) entry which is preliminary data.</text>
</comment>
<proteinExistence type="predicted"/>
<evidence type="ECO:0000256" key="1">
    <source>
        <dbReference type="SAM" id="MobiDB-lite"/>
    </source>
</evidence>
<name>A0A6A3I0R4_9STRA</name>
<dbReference type="EMBL" id="QXFV01003604">
    <property type="protein sequence ID" value="KAE8975337.1"/>
    <property type="molecule type" value="Genomic_DNA"/>
</dbReference>
<feature type="chain" id="PRO_5025581388" description="RxLR effector protein" evidence="2">
    <location>
        <begin position="24"/>
        <end position="155"/>
    </location>
</feature>
<feature type="signal peptide" evidence="2">
    <location>
        <begin position="1"/>
        <end position="23"/>
    </location>
</feature>
<organism evidence="3 4">
    <name type="scientific">Phytophthora rubi</name>
    <dbReference type="NCBI Taxonomy" id="129364"/>
    <lineage>
        <taxon>Eukaryota</taxon>
        <taxon>Sar</taxon>
        <taxon>Stramenopiles</taxon>
        <taxon>Oomycota</taxon>
        <taxon>Peronosporomycetes</taxon>
        <taxon>Peronosporales</taxon>
        <taxon>Peronosporaceae</taxon>
        <taxon>Phytophthora</taxon>
    </lineage>
</organism>
<evidence type="ECO:0000256" key="2">
    <source>
        <dbReference type="SAM" id="SignalP"/>
    </source>
</evidence>